<evidence type="ECO:0000313" key="14">
    <source>
        <dbReference type="RefSeq" id="XP_015584925.1"/>
    </source>
</evidence>
<keyword evidence="5 12" id="KW-0812">Transmembrane</keyword>
<protein>
    <recommendedName>
        <fullName evidence="3">Vesicle transport protein USE1</fullName>
    </recommendedName>
    <alternativeName>
        <fullName evidence="11">USE1-like protein</fullName>
    </alternativeName>
</protein>
<dbReference type="GO" id="GO:0005789">
    <property type="term" value="C:endoplasmic reticulum membrane"/>
    <property type="evidence" value="ECO:0007669"/>
    <property type="project" value="UniProtKB-SubCell"/>
</dbReference>
<reference evidence="14" key="1">
    <citation type="submission" date="2025-08" db="UniProtKB">
        <authorList>
            <consortium name="RefSeq"/>
        </authorList>
    </citation>
    <scope>IDENTIFICATION</scope>
</reference>
<accession>A0AAJ7BFN3</accession>
<keyword evidence="13" id="KW-1185">Reference proteome</keyword>
<dbReference type="GO" id="GO:0006890">
    <property type="term" value="P:retrograde vesicle-mediated transport, Golgi to endoplasmic reticulum"/>
    <property type="evidence" value="ECO:0007669"/>
    <property type="project" value="TreeGrafter"/>
</dbReference>
<evidence type="ECO:0000256" key="10">
    <source>
        <dbReference type="ARBA" id="ARBA00023136"/>
    </source>
</evidence>
<keyword evidence="8" id="KW-0653">Protein transport</keyword>
<evidence type="ECO:0000256" key="1">
    <source>
        <dbReference type="ARBA" id="ARBA00004163"/>
    </source>
</evidence>
<comment type="similarity">
    <text evidence="2">Belongs to the USE1 family.</text>
</comment>
<keyword evidence="6" id="KW-0256">Endoplasmic reticulum</keyword>
<evidence type="ECO:0000256" key="7">
    <source>
        <dbReference type="ARBA" id="ARBA00022892"/>
    </source>
</evidence>
<evidence type="ECO:0000256" key="5">
    <source>
        <dbReference type="ARBA" id="ARBA00022692"/>
    </source>
</evidence>
<dbReference type="Proteomes" id="UP000694920">
    <property type="component" value="Unplaced"/>
</dbReference>
<sequence>MNQTSRLEINVRRLLNRCELMATEDPQNDWRLEKFIFHVEDMVKELQTLPNKPSRDTMTEYIRRVDFLKGLVGTAKLSNPVERVTAAQLLSKSPITTTADSTGPNITTQIHQKITAKYNNELRADLFSSDKGSTDDGLRQRSLISPTQDEDLDALLKYNRNIQEKIAENMLMMTSNMKEHALTASAIIKKDINSLEQSDKLTDVNATKLKTESLKLEEHTKSNWRCWVWLMVGLVLVIFFNMVLFMKVAKKKIL</sequence>
<feature type="transmembrane region" description="Helical" evidence="12">
    <location>
        <begin position="227"/>
        <end position="246"/>
    </location>
</feature>
<name>A0AAJ7BFN3_CEPCN</name>
<evidence type="ECO:0000256" key="8">
    <source>
        <dbReference type="ARBA" id="ARBA00022927"/>
    </source>
</evidence>
<dbReference type="Pfam" id="PF09753">
    <property type="entry name" value="Use1"/>
    <property type="match status" value="1"/>
</dbReference>
<gene>
    <name evidence="14" type="primary">LOC107262839</name>
</gene>
<evidence type="ECO:0000313" key="13">
    <source>
        <dbReference type="Proteomes" id="UP000694920"/>
    </source>
</evidence>
<keyword evidence="4" id="KW-0813">Transport</keyword>
<evidence type="ECO:0000256" key="4">
    <source>
        <dbReference type="ARBA" id="ARBA00022448"/>
    </source>
</evidence>
<dbReference type="PANTHER" id="PTHR13050">
    <property type="entry name" value="USE1-LIKE PROTEIN"/>
    <property type="match status" value="1"/>
</dbReference>
<dbReference type="PANTHER" id="PTHR13050:SF7">
    <property type="entry name" value="VESICLE TRANSPORT PROTEIN USE1"/>
    <property type="match status" value="1"/>
</dbReference>
<dbReference type="GeneID" id="107262839"/>
<keyword evidence="7" id="KW-0931">ER-Golgi transport</keyword>
<keyword evidence="10 12" id="KW-0472">Membrane</keyword>
<organism evidence="13 14">
    <name type="scientific">Cephus cinctus</name>
    <name type="common">Wheat stem sawfly</name>
    <dbReference type="NCBI Taxonomy" id="211228"/>
    <lineage>
        <taxon>Eukaryota</taxon>
        <taxon>Metazoa</taxon>
        <taxon>Ecdysozoa</taxon>
        <taxon>Arthropoda</taxon>
        <taxon>Hexapoda</taxon>
        <taxon>Insecta</taxon>
        <taxon>Pterygota</taxon>
        <taxon>Neoptera</taxon>
        <taxon>Endopterygota</taxon>
        <taxon>Hymenoptera</taxon>
        <taxon>Cephoidea</taxon>
        <taxon>Cephidae</taxon>
        <taxon>Cephus</taxon>
    </lineage>
</organism>
<evidence type="ECO:0000256" key="2">
    <source>
        <dbReference type="ARBA" id="ARBA00007891"/>
    </source>
</evidence>
<dbReference type="CTD" id="55850"/>
<evidence type="ECO:0000256" key="6">
    <source>
        <dbReference type="ARBA" id="ARBA00022824"/>
    </source>
</evidence>
<dbReference type="InterPro" id="IPR019150">
    <property type="entry name" value="Vesicle_transport_protein_Use1"/>
</dbReference>
<evidence type="ECO:0000256" key="9">
    <source>
        <dbReference type="ARBA" id="ARBA00022989"/>
    </source>
</evidence>
<dbReference type="AlphaFoldDB" id="A0AAJ7BFN3"/>
<proteinExistence type="inferred from homology"/>
<comment type="subcellular location">
    <subcellularLocation>
        <location evidence="1">Endoplasmic reticulum membrane</location>
        <topology evidence="1">Single-pass type IV membrane protein</topology>
    </subcellularLocation>
</comment>
<keyword evidence="9 12" id="KW-1133">Transmembrane helix</keyword>
<evidence type="ECO:0000256" key="12">
    <source>
        <dbReference type="SAM" id="Phobius"/>
    </source>
</evidence>
<dbReference type="RefSeq" id="XP_015584925.1">
    <property type="nucleotide sequence ID" value="XM_015729439.2"/>
</dbReference>
<dbReference type="CDD" id="cd15860">
    <property type="entry name" value="SNARE_USE1"/>
    <property type="match status" value="1"/>
</dbReference>
<evidence type="ECO:0000256" key="11">
    <source>
        <dbReference type="ARBA" id="ARBA00032711"/>
    </source>
</evidence>
<evidence type="ECO:0000256" key="3">
    <source>
        <dbReference type="ARBA" id="ARBA00015843"/>
    </source>
</evidence>
<dbReference type="KEGG" id="ccin:107262839"/>
<dbReference type="GO" id="GO:0015031">
    <property type="term" value="P:protein transport"/>
    <property type="evidence" value="ECO:0007669"/>
    <property type="project" value="UniProtKB-KW"/>
</dbReference>
<dbReference type="GO" id="GO:0005484">
    <property type="term" value="F:SNAP receptor activity"/>
    <property type="evidence" value="ECO:0007669"/>
    <property type="project" value="TreeGrafter"/>
</dbReference>
<dbReference type="GO" id="GO:0031201">
    <property type="term" value="C:SNARE complex"/>
    <property type="evidence" value="ECO:0007669"/>
    <property type="project" value="TreeGrafter"/>
</dbReference>